<evidence type="ECO:0000313" key="2">
    <source>
        <dbReference type="Proteomes" id="UP000552883"/>
    </source>
</evidence>
<dbReference type="RefSeq" id="WP_153981263.1">
    <property type="nucleotide sequence ID" value="NZ_BAAANZ010000005.1"/>
</dbReference>
<accession>A0A840X723</accession>
<keyword evidence="2" id="KW-1185">Reference proteome</keyword>
<reference evidence="1 2" key="1">
    <citation type="submission" date="2020-08" db="EMBL/GenBank/DDBJ databases">
        <title>Sequencing the genomes of 1000 actinobacteria strains.</title>
        <authorList>
            <person name="Klenk H.-P."/>
        </authorList>
    </citation>
    <scope>NUCLEOTIDE SEQUENCE [LARGE SCALE GENOMIC DNA]</scope>
    <source>
        <strain evidence="1 2">DSM 23889</strain>
    </source>
</reference>
<gene>
    <name evidence="1" type="ORF">BJ959_001537</name>
</gene>
<evidence type="ECO:0000313" key="1">
    <source>
        <dbReference type="EMBL" id="MBB5618041.1"/>
    </source>
</evidence>
<sequence length="322" mass="33377">MSRARLAWGGGAAALLAAGAIGIGAALAMTAGPEHHVERYLDALARDDLVTAARLAGLAEDAPLPLGDEGSASIRRIIATAPRSDGRVAVTAEYGDQRDAARTTFLLEPAPPTAGVIPAWRFVDPPVTALVVGVDQHDALVVGPVAVTAPGPGEVARVAVLVPARVTVRLAEPLLLAEPVTVRATGLPDAPGSEASPVVLRAVPSMLLEREVGRLLDELLAGCAAQPVLKPAACPFGVAIENRVTEPPVWRIDERAEVVLEPGAAVGEWRLRADGIATVALSVQRLFDGRVFEREESVAFTAAGTVRLSGGQPELQVDPARP</sequence>
<dbReference type="AlphaFoldDB" id="A0A840X723"/>
<comment type="caution">
    <text evidence="1">The sequence shown here is derived from an EMBL/GenBank/DDBJ whole genome shotgun (WGS) entry which is preliminary data.</text>
</comment>
<proteinExistence type="predicted"/>
<dbReference type="Proteomes" id="UP000552883">
    <property type="component" value="Unassembled WGS sequence"/>
</dbReference>
<dbReference type="EMBL" id="JACHBS010000001">
    <property type="protein sequence ID" value="MBB5618041.1"/>
    <property type="molecule type" value="Genomic_DNA"/>
</dbReference>
<protein>
    <submittedName>
        <fullName evidence="1">Uncharacterized protein</fullName>
    </submittedName>
</protein>
<organism evidence="1 2">
    <name type="scientific">Microcella frigidaquae</name>
    <dbReference type="NCBI Taxonomy" id="424758"/>
    <lineage>
        <taxon>Bacteria</taxon>
        <taxon>Bacillati</taxon>
        <taxon>Actinomycetota</taxon>
        <taxon>Actinomycetes</taxon>
        <taxon>Micrococcales</taxon>
        <taxon>Microbacteriaceae</taxon>
        <taxon>Microcella</taxon>
    </lineage>
</organism>
<dbReference type="OrthoDB" id="3818356at2"/>
<name>A0A840X723_9MICO</name>